<feature type="transmembrane region" description="Helical" evidence="8">
    <location>
        <begin position="45"/>
        <end position="67"/>
    </location>
</feature>
<feature type="transmembrane region" description="Helical" evidence="8">
    <location>
        <begin position="138"/>
        <end position="156"/>
    </location>
</feature>
<dbReference type="GO" id="GO:0005886">
    <property type="term" value="C:plasma membrane"/>
    <property type="evidence" value="ECO:0007669"/>
    <property type="project" value="UniProtKB-SubCell"/>
</dbReference>
<feature type="transmembrane region" description="Helical" evidence="8">
    <location>
        <begin position="356"/>
        <end position="380"/>
    </location>
</feature>
<comment type="function">
    <text evidence="1">Resistance to tetracycline by an active tetracycline efflux. This is an energy-dependent process that decreases the accumulation of the antibiotic in whole cells. This protein functions as a metal-tetracycline/H(+) antiporter.</text>
</comment>
<reference evidence="10 11" key="1">
    <citation type="submission" date="2015-01" db="EMBL/GenBank/DDBJ databases">
        <title>Desulfovibrio sp. JC271 draft genome sequence.</title>
        <authorList>
            <person name="Shivani Y."/>
            <person name="Subhash Y."/>
            <person name="Sasikala C."/>
            <person name="Ramana C.V."/>
        </authorList>
    </citation>
    <scope>NUCLEOTIDE SEQUENCE [LARGE SCALE GENOMIC DNA]</scope>
    <source>
        <strain evidence="10 11">JC271</strain>
    </source>
</reference>
<dbReference type="Gene3D" id="1.20.1250.20">
    <property type="entry name" value="MFS general substrate transporter like domains"/>
    <property type="match status" value="1"/>
</dbReference>
<dbReference type="InterPro" id="IPR001958">
    <property type="entry name" value="Tet-R_TetA/multi-R_MdtG-like"/>
</dbReference>
<dbReference type="PROSITE" id="PS00216">
    <property type="entry name" value="SUGAR_TRANSPORT_1"/>
    <property type="match status" value="1"/>
</dbReference>
<feature type="transmembrane region" description="Helical" evidence="8">
    <location>
        <begin position="276"/>
        <end position="300"/>
    </location>
</feature>
<dbReference type="InterPro" id="IPR011701">
    <property type="entry name" value="MFS"/>
</dbReference>
<evidence type="ECO:0000256" key="6">
    <source>
        <dbReference type="ARBA" id="ARBA00022989"/>
    </source>
</evidence>
<dbReference type="PRINTS" id="PR01035">
    <property type="entry name" value="TCRTETA"/>
</dbReference>
<sequence>MRYSFKDKNLLLLFGITLFVVMGVSSILPVLPSAGRSLQIPMSEIGLLLTSFTLPGIFLTPLAGLLADRYGRKTVLIPSLTIFGLAGFACAFTTDFQTILCLRALQGVGAAPISVLYTTITGDLYSGKERLKIMGYNASVLSMGTAIFPFIGGMLGELGWQYPFMLPILALPLAALCVLYLDIPNPTSQESISSYVRKTVQIISSKNALILFGMTLCTFIILYGPIITYVPILSDTVFKVSPSRIGFLFAISSLFTGVAASQLGRVRKYLSVRTMLCLAALFFIAAMATMPIPTFFWLLALPVGCFGMGQGLSFPNLAAKLTGIASIEKRGAVMAVNGSVLRIAQTISPPLFSIPFIYGGISAVFYTAILVCVGMFLLALNCPPDDQTEN</sequence>
<proteinExistence type="inferred from homology"/>
<evidence type="ECO:0000256" key="8">
    <source>
        <dbReference type="SAM" id="Phobius"/>
    </source>
</evidence>
<evidence type="ECO:0000256" key="2">
    <source>
        <dbReference type="ARBA" id="ARBA00004651"/>
    </source>
</evidence>
<comment type="similarity">
    <text evidence="3">Belongs to the major facilitator superfamily. TCR/Tet family.</text>
</comment>
<feature type="transmembrane region" description="Helical" evidence="8">
    <location>
        <begin position="74"/>
        <end position="94"/>
    </location>
</feature>
<dbReference type="PANTHER" id="PTHR43124:SF3">
    <property type="entry name" value="CHLORAMPHENICOL EFFLUX PUMP RV0191"/>
    <property type="match status" value="1"/>
</dbReference>
<feature type="transmembrane region" description="Helical" evidence="8">
    <location>
        <begin position="245"/>
        <end position="264"/>
    </location>
</feature>
<keyword evidence="4" id="KW-1003">Cell membrane</keyword>
<feature type="transmembrane region" description="Helical" evidence="8">
    <location>
        <begin position="208"/>
        <end position="233"/>
    </location>
</feature>
<dbReference type="STRING" id="1560234.SP90_03995"/>
<comment type="caution">
    <text evidence="10">The sequence shown here is derived from an EMBL/GenBank/DDBJ whole genome shotgun (WGS) entry which is preliminary data.</text>
</comment>
<keyword evidence="11" id="KW-1185">Reference proteome</keyword>
<dbReference type="AlphaFoldDB" id="A0A1B7XJU0"/>
<evidence type="ECO:0000256" key="1">
    <source>
        <dbReference type="ARBA" id="ARBA00003279"/>
    </source>
</evidence>
<dbReference type="SUPFAM" id="SSF103473">
    <property type="entry name" value="MFS general substrate transporter"/>
    <property type="match status" value="1"/>
</dbReference>
<dbReference type="PANTHER" id="PTHR43124">
    <property type="entry name" value="PURINE EFFLUX PUMP PBUE"/>
    <property type="match status" value="1"/>
</dbReference>
<name>A0A1B7XJU0_9BACT</name>
<accession>A0A1B7XJU0</accession>
<dbReference type="InterPro" id="IPR005829">
    <property type="entry name" value="Sugar_transporter_CS"/>
</dbReference>
<dbReference type="PROSITE" id="PS50850">
    <property type="entry name" value="MFS"/>
    <property type="match status" value="1"/>
</dbReference>
<comment type="subcellular location">
    <subcellularLocation>
        <location evidence="2">Cell membrane</location>
        <topology evidence="2">Multi-pass membrane protein</topology>
    </subcellularLocation>
</comment>
<dbReference type="PATRIC" id="fig|1560234.3.peg.2660"/>
<dbReference type="Pfam" id="PF07690">
    <property type="entry name" value="MFS_1"/>
    <property type="match status" value="1"/>
</dbReference>
<dbReference type="InterPro" id="IPR020846">
    <property type="entry name" value="MFS_dom"/>
</dbReference>
<dbReference type="OrthoDB" id="9812221at2"/>
<dbReference type="GO" id="GO:0022857">
    <property type="term" value="F:transmembrane transporter activity"/>
    <property type="evidence" value="ECO:0007669"/>
    <property type="project" value="InterPro"/>
</dbReference>
<evidence type="ECO:0000256" key="7">
    <source>
        <dbReference type="ARBA" id="ARBA00023136"/>
    </source>
</evidence>
<evidence type="ECO:0000259" key="9">
    <source>
        <dbReference type="PROSITE" id="PS50850"/>
    </source>
</evidence>
<dbReference type="InterPro" id="IPR036259">
    <property type="entry name" value="MFS_trans_sf"/>
</dbReference>
<keyword evidence="7 8" id="KW-0472">Membrane</keyword>
<feature type="domain" description="Major facilitator superfamily (MFS) profile" evidence="9">
    <location>
        <begin position="9"/>
        <end position="387"/>
    </location>
</feature>
<dbReference type="EMBL" id="JXMS01000004">
    <property type="protein sequence ID" value="OBQ55769.1"/>
    <property type="molecule type" value="Genomic_DNA"/>
</dbReference>
<evidence type="ECO:0000256" key="5">
    <source>
        <dbReference type="ARBA" id="ARBA00022692"/>
    </source>
</evidence>
<feature type="transmembrane region" description="Helical" evidence="8">
    <location>
        <begin position="162"/>
        <end position="181"/>
    </location>
</feature>
<evidence type="ECO:0000313" key="11">
    <source>
        <dbReference type="Proteomes" id="UP000091979"/>
    </source>
</evidence>
<keyword evidence="6 8" id="KW-1133">Transmembrane helix</keyword>
<feature type="transmembrane region" description="Helical" evidence="8">
    <location>
        <begin position="106"/>
        <end position="126"/>
    </location>
</feature>
<dbReference type="InterPro" id="IPR050189">
    <property type="entry name" value="MFS_Efflux_Transporters"/>
</dbReference>
<dbReference type="CDD" id="cd17474">
    <property type="entry name" value="MFS_YfmO_like"/>
    <property type="match status" value="1"/>
</dbReference>
<organism evidence="10 11">
    <name type="scientific">Halodesulfovibrio spirochaetisodalis</name>
    <dbReference type="NCBI Taxonomy" id="1560234"/>
    <lineage>
        <taxon>Bacteria</taxon>
        <taxon>Pseudomonadati</taxon>
        <taxon>Thermodesulfobacteriota</taxon>
        <taxon>Desulfovibrionia</taxon>
        <taxon>Desulfovibrionales</taxon>
        <taxon>Desulfovibrionaceae</taxon>
        <taxon>Halodesulfovibrio</taxon>
    </lineage>
</organism>
<evidence type="ECO:0000256" key="3">
    <source>
        <dbReference type="ARBA" id="ARBA00007520"/>
    </source>
</evidence>
<keyword evidence="5 8" id="KW-0812">Transmembrane</keyword>
<dbReference type="Proteomes" id="UP000091979">
    <property type="component" value="Unassembled WGS sequence"/>
</dbReference>
<gene>
    <name evidence="10" type="ORF">SP90_03995</name>
</gene>
<evidence type="ECO:0000256" key="4">
    <source>
        <dbReference type="ARBA" id="ARBA00022475"/>
    </source>
</evidence>
<evidence type="ECO:0000313" key="10">
    <source>
        <dbReference type="EMBL" id="OBQ55769.1"/>
    </source>
</evidence>
<dbReference type="RefSeq" id="WP_066852831.1">
    <property type="nucleotide sequence ID" value="NZ_JXMS01000004.1"/>
</dbReference>
<protein>
    <submittedName>
        <fullName evidence="10">MFS transporter</fullName>
    </submittedName>
</protein>